<accession>A0A9Q4GL18</accession>
<keyword evidence="1" id="KW-0472">Membrane</keyword>
<feature type="transmembrane region" description="Helical" evidence="1">
    <location>
        <begin position="273"/>
        <end position="290"/>
    </location>
</feature>
<feature type="transmembrane region" description="Helical" evidence="1">
    <location>
        <begin position="248"/>
        <end position="266"/>
    </location>
</feature>
<feature type="transmembrane region" description="Helical" evidence="1">
    <location>
        <begin position="186"/>
        <end position="204"/>
    </location>
</feature>
<keyword evidence="1" id="KW-1133">Transmembrane helix</keyword>
<keyword evidence="1" id="KW-0812">Transmembrane</keyword>
<reference evidence="2" key="1">
    <citation type="submission" date="2022-11" db="EMBL/GenBank/DDBJ databases">
        <title>Corynebacterium sp. isolated from Penguins.</title>
        <authorList>
            <person name="Sedlar K."/>
            <person name="Svec P."/>
        </authorList>
    </citation>
    <scope>NUCLEOTIDE SEQUENCE</scope>
    <source>
        <strain evidence="2">P5875</strain>
    </source>
</reference>
<feature type="transmembrane region" description="Helical" evidence="1">
    <location>
        <begin position="151"/>
        <end position="174"/>
    </location>
</feature>
<evidence type="ECO:0000313" key="2">
    <source>
        <dbReference type="EMBL" id="MCX7538750.1"/>
    </source>
</evidence>
<evidence type="ECO:0000256" key="1">
    <source>
        <dbReference type="SAM" id="Phobius"/>
    </source>
</evidence>
<feature type="transmembrane region" description="Helical" evidence="1">
    <location>
        <begin position="466"/>
        <end position="486"/>
    </location>
</feature>
<feature type="transmembrane region" description="Helical" evidence="1">
    <location>
        <begin position="333"/>
        <end position="351"/>
    </location>
</feature>
<dbReference type="AlphaFoldDB" id="A0A9Q4GL18"/>
<dbReference type="EMBL" id="JAPMKX010000004">
    <property type="protein sequence ID" value="MCX7538750.1"/>
    <property type="molecule type" value="Genomic_DNA"/>
</dbReference>
<dbReference type="RefSeq" id="WP_267164941.1">
    <property type="nucleotide sequence ID" value="NZ_JAPMKW010000004.1"/>
</dbReference>
<protein>
    <submittedName>
        <fullName evidence="2">Uncharacterized protein</fullName>
    </submittedName>
</protein>
<comment type="caution">
    <text evidence="2">The sequence shown here is derived from an EMBL/GenBank/DDBJ whole genome shotgun (WGS) entry which is preliminary data.</text>
</comment>
<dbReference type="Proteomes" id="UP001070238">
    <property type="component" value="Unassembled WGS sequence"/>
</dbReference>
<gene>
    <name evidence="2" type="ORF">OS123_09420</name>
</gene>
<proteinExistence type="predicted"/>
<evidence type="ECO:0000313" key="3">
    <source>
        <dbReference type="Proteomes" id="UP001070238"/>
    </source>
</evidence>
<organism evidence="2 3">
    <name type="scientific">Corynebacterium antarcticum</name>
    <dbReference type="NCBI Taxonomy" id="2800405"/>
    <lineage>
        <taxon>Bacteria</taxon>
        <taxon>Bacillati</taxon>
        <taxon>Actinomycetota</taxon>
        <taxon>Actinomycetes</taxon>
        <taxon>Mycobacteriales</taxon>
        <taxon>Corynebacteriaceae</taxon>
        <taxon>Corynebacterium</taxon>
    </lineage>
</organism>
<feature type="transmembrane region" description="Helical" evidence="1">
    <location>
        <begin position="310"/>
        <end position="328"/>
    </location>
</feature>
<name>A0A9Q4GL18_9CORY</name>
<sequence length="498" mass="50892">MIRRTVLTAWSVLCVGVLLWPLVGAGALIQRDMVVLPHPALSLSALGFGDLPARGAPQDGVLALAGMLVDASVLARLLLLLAGLAGAAGAAALARHVTGGDRLGPQLAAVTVTIVNPFVVERLVQGHWSLVITAWLLSGIAWAALTGNLTALTAGLWAASLTPSGAVLGIAVAVACSWHRPRQVPAAAGIGLLVTLPWLVPALLGGAGTGAGGATAFAPRAEHLVGTAGALLGLGGIWNGTAVPASRSAGFAVFGVLLAVLLAAGIRRCPRPLLILAGTGFGIALGWWLLPGAATWSLAHVPGAGLLRDAQKYVVLAVPAFAALAALVADRRVLLAGAVILLAVLQVPDAPRAVGVLQPVPADPAWTRLAEVADGRDVLITDAGTIITYRGRTVVDPRSKALPLVDPGALRVDGELTDAPNPRWVRGVESWRGGDTDGVRAAGIGVVVDDGAVHDLGGSPRRDWRWWLGLGLTGSWLAVPVLTAVLRRAPAVRRTARL</sequence>
<feature type="transmembrane region" description="Helical" evidence="1">
    <location>
        <begin position="73"/>
        <end position="94"/>
    </location>
</feature>
<feature type="transmembrane region" description="Helical" evidence="1">
    <location>
        <begin position="128"/>
        <end position="145"/>
    </location>
</feature>